<evidence type="ECO:0000256" key="9">
    <source>
        <dbReference type="ARBA" id="ARBA00022777"/>
    </source>
</evidence>
<evidence type="ECO:0000256" key="6">
    <source>
        <dbReference type="ARBA" id="ARBA00022490"/>
    </source>
</evidence>
<dbReference type="GO" id="GO:0044210">
    <property type="term" value="P:'de novo' CTP biosynthetic process"/>
    <property type="evidence" value="ECO:0007669"/>
    <property type="project" value="UniProtKB-UniPathway"/>
</dbReference>
<comment type="catalytic activity">
    <reaction evidence="13">
        <text>UMP + ATP = UDP + ADP</text>
        <dbReference type="Rhea" id="RHEA:24400"/>
        <dbReference type="ChEBI" id="CHEBI:30616"/>
        <dbReference type="ChEBI" id="CHEBI:57865"/>
        <dbReference type="ChEBI" id="CHEBI:58223"/>
        <dbReference type="ChEBI" id="CHEBI:456216"/>
        <dbReference type="EC" id="2.7.4.22"/>
    </reaction>
</comment>
<evidence type="ECO:0000256" key="11">
    <source>
        <dbReference type="ARBA" id="ARBA00022975"/>
    </source>
</evidence>
<keyword evidence="8" id="KW-0547">Nucleotide-binding</keyword>
<dbReference type="EMBL" id="PFBC01000029">
    <property type="protein sequence ID" value="PIR87944.1"/>
    <property type="molecule type" value="Genomic_DNA"/>
</dbReference>
<evidence type="ECO:0000256" key="4">
    <source>
        <dbReference type="ARBA" id="ARBA00012899"/>
    </source>
</evidence>
<keyword evidence="6" id="KW-0963">Cytoplasm</keyword>
<evidence type="ECO:0000256" key="2">
    <source>
        <dbReference type="ARBA" id="ARBA00004791"/>
    </source>
</evidence>
<evidence type="ECO:0000256" key="8">
    <source>
        <dbReference type="ARBA" id="ARBA00022741"/>
    </source>
</evidence>
<dbReference type="AlphaFoldDB" id="A0A2H0UNF4"/>
<dbReference type="PIRSF" id="PIRSF005650">
    <property type="entry name" value="Uridylate_kin"/>
    <property type="match status" value="1"/>
</dbReference>
<dbReference type="GO" id="GO:0033862">
    <property type="term" value="F:UMP kinase activity"/>
    <property type="evidence" value="ECO:0007669"/>
    <property type="project" value="UniProtKB-EC"/>
</dbReference>
<dbReference type="InterPro" id="IPR011817">
    <property type="entry name" value="Uridylate_kinase"/>
</dbReference>
<evidence type="ECO:0000256" key="10">
    <source>
        <dbReference type="ARBA" id="ARBA00022840"/>
    </source>
</evidence>
<comment type="similarity">
    <text evidence="3">Belongs to the UMP kinase family.</text>
</comment>
<sequence>MKYVFKKNPIVISLGGSIIYPKELDISYLKKLNTFFRNQTKRGQKFIIVVGGGKLARDYQTSAIAVKKISNFANDWLGIEATKLNAKLLQTIFADIASPTIITKRGELKQLNYPITFCSGWQPGASTDRVAAWLAMDFNAKEIINASNISQVYDRDPKTHKNAKALTTLTWDQYLKIIPHKWTPGANTPFDIEASKLAKEHELTTIFLNGKNLANLKNLLQGKTFTGTIIN</sequence>
<dbReference type="GO" id="GO:0006225">
    <property type="term" value="P:UDP biosynthetic process"/>
    <property type="evidence" value="ECO:0007669"/>
    <property type="project" value="TreeGrafter"/>
</dbReference>
<dbReference type="Pfam" id="PF00696">
    <property type="entry name" value="AA_kinase"/>
    <property type="match status" value="1"/>
</dbReference>
<dbReference type="UniPathway" id="UPA00159">
    <property type="reaction ID" value="UER00275"/>
</dbReference>
<keyword evidence="9 15" id="KW-0418">Kinase</keyword>
<accession>A0A2H0UNF4</accession>
<protein>
    <recommendedName>
        <fullName evidence="5">Uridylate kinase</fullName>
        <ecNumber evidence="4">2.7.4.22</ecNumber>
    </recommendedName>
    <alternativeName>
        <fullName evidence="12">Uridine monophosphate kinase</fullName>
    </alternativeName>
</protein>
<proteinExistence type="inferred from homology"/>
<evidence type="ECO:0000256" key="5">
    <source>
        <dbReference type="ARBA" id="ARBA00016403"/>
    </source>
</evidence>
<evidence type="ECO:0000259" key="14">
    <source>
        <dbReference type="Pfam" id="PF00696"/>
    </source>
</evidence>
<evidence type="ECO:0000256" key="7">
    <source>
        <dbReference type="ARBA" id="ARBA00022679"/>
    </source>
</evidence>
<feature type="domain" description="Aspartate/glutamate/uridylate kinase" evidence="14">
    <location>
        <begin position="10"/>
        <end position="208"/>
    </location>
</feature>
<evidence type="ECO:0000256" key="3">
    <source>
        <dbReference type="ARBA" id="ARBA00007614"/>
    </source>
</evidence>
<comment type="subcellular location">
    <subcellularLocation>
        <location evidence="1">Cytoplasm</location>
    </subcellularLocation>
</comment>
<dbReference type="EC" id="2.7.4.22" evidence="4"/>
<comment type="caution">
    <text evidence="15">The sequence shown here is derived from an EMBL/GenBank/DDBJ whole genome shotgun (WGS) entry which is preliminary data.</text>
</comment>
<evidence type="ECO:0000256" key="1">
    <source>
        <dbReference type="ARBA" id="ARBA00004496"/>
    </source>
</evidence>
<keyword evidence="11" id="KW-0665">Pyrimidine biosynthesis</keyword>
<evidence type="ECO:0000256" key="12">
    <source>
        <dbReference type="ARBA" id="ARBA00032092"/>
    </source>
</evidence>
<dbReference type="PANTHER" id="PTHR42833:SF4">
    <property type="entry name" value="URIDYLATE KINASE PUMPKIN, CHLOROPLASTIC"/>
    <property type="match status" value="1"/>
</dbReference>
<keyword evidence="7" id="KW-0808">Transferase</keyword>
<dbReference type="Gene3D" id="3.40.1160.10">
    <property type="entry name" value="Acetylglutamate kinase-like"/>
    <property type="match status" value="1"/>
</dbReference>
<evidence type="ECO:0000313" key="16">
    <source>
        <dbReference type="Proteomes" id="UP000230903"/>
    </source>
</evidence>
<dbReference type="InterPro" id="IPR001048">
    <property type="entry name" value="Asp/Glu/Uridylate_kinase"/>
</dbReference>
<dbReference type="Proteomes" id="UP000230903">
    <property type="component" value="Unassembled WGS sequence"/>
</dbReference>
<comment type="pathway">
    <text evidence="2">Pyrimidine metabolism; CTP biosynthesis via de novo pathway; UDP from UMP (UMPK route): step 1/1.</text>
</comment>
<name>A0A2H0UNF4_9BACT</name>
<dbReference type="NCBIfam" id="TIGR02076">
    <property type="entry name" value="pyrH_arch"/>
    <property type="match status" value="1"/>
</dbReference>
<dbReference type="SUPFAM" id="SSF53633">
    <property type="entry name" value="Carbamate kinase-like"/>
    <property type="match status" value="1"/>
</dbReference>
<dbReference type="InterPro" id="IPR011818">
    <property type="entry name" value="Uridylate_kinase_arch/spir"/>
</dbReference>
<dbReference type="GO" id="GO:0005737">
    <property type="term" value="C:cytoplasm"/>
    <property type="evidence" value="ECO:0007669"/>
    <property type="project" value="UniProtKB-SubCell"/>
</dbReference>
<dbReference type="InterPro" id="IPR036393">
    <property type="entry name" value="AceGlu_kinase-like_sf"/>
</dbReference>
<gene>
    <name evidence="15" type="ORF">COU10_01740</name>
</gene>
<evidence type="ECO:0000313" key="15">
    <source>
        <dbReference type="EMBL" id="PIR87944.1"/>
    </source>
</evidence>
<dbReference type="GO" id="GO:0005524">
    <property type="term" value="F:ATP binding"/>
    <property type="evidence" value="ECO:0007669"/>
    <property type="project" value="UniProtKB-KW"/>
</dbReference>
<keyword evidence="10" id="KW-0067">ATP-binding</keyword>
<reference evidence="16" key="1">
    <citation type="submission" date="2017-09" db="EMBL/GenBank/DDBJ databases">
        <title>Depth-based differentiation of microbial function through sediment-hosted aquifers and enrichment of novel symbionts in the deep terrestrial subsurface.</title>
        <authorList>
            <person name="Probst A.J."/>
            <person name="Ladd B."/>
            <person name="Jarett J.K."/>
            <person name="Geller-Mcgrath D.E."/>
            <person name="Sieber C.M.K."/>
            <person name="Emerson J.B."/>
            <person name="Anantharaman K."/>
            <person name="Thomas B.C."/>
            <person name="Malmstrom R."/>
            <person name="Stieglmeier M."/>
            <person name="Klingl A."/>
            <person name="Woyke T."/>
            <person name="Ryan C.M."/>
            <person name="Banfield J.F."/>
        </authorList>
    </citation>
    <scope>NUCLEOTIDE SEQUENCE [LARGE SCALE GENOMIC DNA]</scope>
</reference>
<organism evidence="15 16">
    <name type="scientific">Candidatus Harrisonbacteria bacterium CG10_big_fil_rev_8_21_14_0_10_45_28</name>
    <dbReference type="NCBI Taxonomy" id="1974586"/>
    <lineage>
        <taxon>Bacteria</taxon>
        <taxon>Candidatus Harrisoniibacteriota</taxon>
    </lineage>
</organism>
<evidence type="ECO:0000256" key="13">
    <source>
        <dbReference type="ARBA" id="ARBA00047767"/>
    </source>
</evidence>
<dbReference type="PANTHER" id="PTHR42833">
    <property type="entry name" value="URIDYLATE KINASE"/>
    <property type="match status" value="1"/>
</dbReference>